<dbReference type="EMBL" id="MNCJ02000331">
    <property type="protein sequence ID" value="KAF5759985.1"/>
    <property type="molecule type" value="Genomic_DNA"/>
</dbReference>
<keyword evidence="1" id="KW-1133">Transmembrane helix</keyword>
<keyword evidence="1" id="KW-0812">Transmembrane</keyword>
<dbReference type="AlphaFoldDB" id="A0A9K3GY52"/>
<name>A0A9K3GY52_HELAN</name>
<dbReference type="Gramene" id="mRNA:HanXRQr2_Chr16g0748001">
    <property type="protein sequence ID" value="CDS:HanXRQr2_Chr16g0748001.1"/>
    <property type="gene ID" value="HanXRQr2_Chr16g0748001"/>
</dbReference>
<organism evidence="2 3">
    <name type="scientific">Helianthus annuus</name>
    <name type="common">Common sunflower</name>
    <dbReference type="NCBI Taxonomy" id="4232"/>
    <lineage>
        <taxon>Eukaryota</taxon>
        <taxon>Viridiplantae</taxon>
        <taxon>Streptophyta</taxon>
        <taxon>Embryophyta</taxon>
        <taxon>Tracheophyta</taxon>
        <taxon>Spermatophyta</taxon>
        <taxon>Magnoliopsida</taxon>
        <taxon>eudicotyledons</taxon>
        <taxon>Gunneridae</taxon>
        <taxon>Pentapetalae</taxon>
        <taxon>asterids</taxon>
        <taxon>campanulids</taxon>
        <taxon>Asterales</taxon>
        <taxon>Asteraceae</taxon>
        <taxon>Asteroideae</taxon>
        <taxon>Heliantheae alliance</taxon>
        <taxon>Heliantheae</taxon>
        <taxon>Helianthus</taxon>
    </lineage>
</organism>
<keyword evidence="1" id="KW-0472">Membrane</keyword>
<evidence type="ECO:0000313" key="2">
    <source>
        <dbReference type="EMBL" id="KAF5759985.1"/>
    </source>
</evidence>
<evidence type="ECO:0000313" key="3">
    <source>
        <dbReference type="Proteomes" id="UP000215914"/>
    </source>
</evidence>
<reference evidence="2" key="2">
    <citation type="submission" date="2020-06" db="EMBL/GenBank/DDBJ databases">
        <title>Helianthus annuus Genome sequencing and assembly Release 2.</title>
        <authorList>
            <person name="Gouzy J."/>
            <person name="Langlade N."/>
            <person name="Munos S."/>
        </authorList>
    </citation>
    <scope>NUCLEOTIDE SEQUENCE</scope>
    <source>
        <tissue evidence="2">Leaves</tissue>
    </source>
</reference>
<protein>
    <submittedName>
        <fullName evidence="2">Uncharacterized protein</fullName>
    </submittedName>
</protein>
<proteinExistence type="predicted"/>
<keyword evidence="3" id="KW-1185">Reference proteome</keyword>
<evidence type="ECO:0000256" key="1">
    <source>
        <dbReference type="SAM" id="Phobius"/>
    </source>
</evidence>
<comment type="caution">
    <text evidence="2">The sequence shown here is derived from an EMBL/GenBank/DDBJ whole genome shotgun (WGS) entry which is preliminary data.</text>
</comment>
<dbReference type="Proteomes" id="UP000215914">
    <property type="component" value="Unassembled WGS sequence"/>
</dbReference>
<sequence length="75" mass="8014">MPLVRYNGSGNASEAFGTGDVDRSTVDLLPVVSDLWLLNAVVEGGRGGLRWRSMWLVLMCAGVAGVPWFLTEGSC</sequence>
<gene>
    <name evidence="2" type="ORF">HanXRQr2_Chr16g0748001</name>
</gene>
<accession>A0A9K3GY52</accession>
<feature type="transmembrane region" description="Helical" evidence="1">
    <location>
        <begin position="53"/>
        <end position="70"/>
    </location>
</feature>
<reference evidence="2" key="1">
    <citation type="journal article" date="2017" name="Nature">
        <title>The sunflower genome provides insights into oil metabolism, flowering and Asterid evolution.</title>
        <authorList>
            <person name="Badouin H."/>
            <person name="Gouzy J."/>
            <person name="Grassa C.J."/>
            <person name="Murat F."/>
            <person name="Staton S.E."/>
            <person name="Cottret L."/>
            <person name="Lelandais-Briere C."/>
            <person name="Owens G.L."/>
            <person name="Carrere S."/>
            <person name="Mayjonade B."/>
            <person name="Legrand L."/>
            <person name="Gill N."/>
            <person name="Kane N.C."/>
            <person name="Bowers J.E."/>
            <person name="Hubner S."/>
            <person name="Bellec A."/>
            <person name="Berard A."/>
            <person name="Berges H."/>
            <person name="Blanchet N."/>
            <person name="Boniface M.C."/>
            <person name="Brunel D."/>
            <person name="Catrice O."/>
            <person name="Chaidir N."/>
            <person name="Claudel C."/>
            <person name="Donnadieu C."/>
            <person name="Faraut T."/>
            <person name="Fievet G."/>
            <person name="Helmstetter N."/>
            <person name="King M."/>
            <person name="Knapp S.J."/>
            <person name="Lai Z."/>
            <person name="Le Paslier M.C."/>
            <person name="Lippi Y."/>
            <person name="Lorenzon L."/>
            <person name="Mandel J.R."/>
            <person name="Marage G."/>
            <person name="Marchand G."/>
            <person name="Marquand E."/>
            <person name="Bret-Mestries E."/>
            <person name="Morien E."/>
            <person name="Nambeesan S."/>
            <person name="Nguyen T."/>
            <person name="Pegot-Espagnet P."/>
            <person name="Pouilly N."/>
            <person name="Raftis F."/>
            <person name="Sallet E."/>
            <person name="Schiex T."/>
            <person name="Thomas J."/>
            <person name="Vandecasteele C."/>
            <person name="Vares D."/>
            <person name="Vear F."/>
            <person name="Vautrin S."/>
            <person name="Crespi M."/>
            <person name="Mangin B."/>
            <person name="Burke J.M."/>
            <person name="Salse J."/>
            <person name="Munos S."/>
            <person name="Vincourt P."/>
            <person name="Rieseberg L.H."/>
            <person name="Langlade N.B."/>
        </authorList>
    </citation>
    <scope>NUCLEOTIDE SEQUENCE</scope>
    <source>
        <tissue evidence="2">Leaves</tissue>
    </source>
</reference>